<protein>
    <submittedName>
        <fullName evidence="1">Uncharacterized protein</fullName>
    </submittedName>
</protein>
<keyword evidence="2" id="KW-1185">Reference proteome</keyword>
<proteinExistence type="predicted"/>
<reference evidence="1" key="1">
    <citation type="journal article" date="2021" name="Microb. Physiol.">
        <title>Proteogenomic Insights into the Physiology of Marine, Sulfate-Reducing, Filamentous Desulfonema limicola and Desulfonema magnum.</title>
        <authorList>
            <person name="Schnaars V."/>
            <person name="Wohlbrand L."/>
            <person name="Scheve S."/>
            <person name="Hinrichs C."/>
            <person name="Reinhardt R."/>
            <person name="Rabus R."/>
        </authorList>
    </citation>
    <scope>NUCLEOTIDE SEQUENCE</scope>
    <source>
        <strain evidence="1">4be13</strain>
    </source>
</reference>
<dbReference type="Proteomes" id="UP000663722">
    <property type="component" value="Chromosome"/>
</dbReference>
<dbReference type="AlphaFoldDB" id="A0A975BNR6"/>
<gene>
    <name evidence="1" type="ORF">dnm_046250</name>
</gene>
<accession>A0A975BNR6</accession>
<evidence type="ECO:0000313" key="1">
    <source>
        <dbReference type="EMBL" id="QTA88578.1"/>
    </source>
</evidence>
<dbReference type="KEGG" id="dmm:dnm_046250"/>
<evidence type="ECO:0000313" key="2">
    <source>
        <dbReference type="Proteomes" id="UP000663722"/>
    </source>
</evidence>
<name>A0A975BNR6_9BACT</name>
<dbReference type="EMBL" id="CP061800">
    <property type="protein sequence ID" value="QTA88578.1"/>
    <property type="molecule type" value="Genomic_DNA"/>
</dbReference>
<organism evidence="1 2">
    <name type="scientific">Desulfonema magnum</name>
    <dbReference type="NCBI Taxonomy" id="45655"/>
    <lineage>
        <taxon>Bacteria</taxon>
        <taxon>Pseudomonadati</taxon>
        <taxon>Thermodesulfobacteriota</taxon>
        <taxon>Desulfobacteria</taxon>
        <taxon>Desulfobacterales</taxon>
        <taxon>Desulfococcaceae</taxon>
        <taxon>Desulfonema</taxon>
    </lineage>
</organism>
<sequence length="72" mass="8603">MIVNYSERMRYFKKNMTEHLSVFFTNCKVLIFGDDKQNGKEQRKNRPCRYSVLSYGTVNFVPKHGFTTIKFI</sequence>